<dbReference type="Pfam" id="PF08281">
    <property type="entry name" value="Sigma70_r4_2"/>
    <property type="match status" value="1"/>
</dbReference>
<gene>
    <name evidence="6" type="ORF">ACFQ1S_43230</name>
</gene>
<evidence type="ECO:0000313" key="7">
    <source>
        <dbReference type="Proteomes" id="UP001597045"/>
    </source>
</evidence>
<comment type="caution">
    <text evidence="6">The sequence shown here is derived from an EMBL/GenBank/DDBJ whole genome shotgun (WGS) entry which is preliminary data.</text>
</comment>
<evidence type="ECO:0000256" key="4">
    <source>
        <dbReference type="ARBA" id="ARBA00023163"/>
    </source>
</evidence>
<dbReference type="InterPro" id="IPR013249">
    <property type="entry name" value="RNA_pol_sigma70_r4_t2"/>
</dbReference>
<evidence type="ECO:0000256" key="1">
    <source>
        <dbReference type="ARBA" id="ARBA00010641"/>
    </source>
</evidence>
<name>A0ABW3MP29_9PSEU</name>
<organism evidence="6 7">
    <name type="scientific">Kibdelosporangium lantanae</name>
    <dbReference type="NCBI Taxonomy" id="1497396"/>
    <lineage>
        <taxon>Bacteria</taxon>
        <taxon>Bacillati</taxon>
        <taxon>Actinomycetota</taxon>
        <taxon>Actinomycetes</taxon>
        <taxon>Pseudonocardiales</taxon>
        <taxon>Pseudonocardiaceae</taxon>
        <taxon>Kibdelosporangium</taxon>
    </lineage>
</organism>
<evidence type="ECO:0000256" key="3">
    <source>
        <dbReference type="ARBA" id="ARBA00023082"/>
    </source>
</evidence>
<proteinExistence type="inferred from homology"/>
<dbReference type="SUPFAM" id="SSF88659">
    <property type="entry name" value="Sigma3 and sigma4 domains of RNA polymerase sigma factors"/>
    <property type="match status" value="1"/>
</dbReference>
<sequence length="116" mass="13090">RPTPPNRTVRTTAIRIAIAEDLRARDGIVRAVVGGWTVSTHVDPDVAVLSYEHEQLLKDLNTLPLRQRLVMTWKLDGFENDEIAEQLDMTPATVRSNYRHARATLRSAYLARGGQQ</sequence>
<feature type="domain" description="RNA polymerase sigma factor 70 region 4 type 2" evidence="5">
    <location>
        <begin position="55"/>
        <end position="105"/>
    </location>
</feature>
<keyword evidence="7" id="KW-1185">Reference proteome</keyword>
<dbReference type="InterPro" id="IPR013324">
    <property type="entry name" value="RNA_pol_sigma_r3/r4-like"/>
</dbReference>
<evidence type="ECO:0000313" key="6">
    <source>
        <dbReference type="EMBL" id="MFD1051898.1"/>
    </source>
</evidence>
<dbReference type="EMBL" id="JBHTIS010003960">
    <property type="protein sequence ID" value="MFD1051898.1"/>
    <property type="molecule type" value="Genomic_DNA"/>
</dbReference>
<dbReference type="Gene3D" id="1.10.10.10">
    <property type="entry name" value="Winged helix-like DNA-binding domain superfamily/Winged helix DNA-binding domain"/>
    <property type="match status" value="1"/>
</dbReference>
<dbReference type="Proteomes" id="UP001597045">
    <property type="component" value="Unassembled WGS sequence"/>
</dbReference>
<accession>A0ABW3MP29</accession>
<dbReference type="InterPro" id="IPR036388">
    <property type="entry name" value="WH-like_DNA-bd_sf"/>
</dbReference>
<keyword evidence="4" id="KW-0804">Transcription</keyword>
<comment type="similarity">
    <text evidence="1">Belongs to the sigma-70 factor family. ECF subfamily.</text>
</comment>
<protein>
    <submittedName>
        <fullName evidence="6">RNA polymerase sigma factor</fullName>
    </submittedName>
</protein>
<keyword evidence="3" id="KW-0731">Sigma factor</keyword>
<evidence type="ECO:0000259" key="5">
    <source>
        <dbReference type="Pfam" id="PF08281"/>
    </source>
</evidence>
<feature type="non-terminal residue" evidence="6">
    <location>
        <position position="1"/>
    </location>
</feature>
<keyword evidence="2" id="KW-0805">Transcription regulation</keyword>
<evidence type="ECO:0000256" key="2">
    <source>
        <dbReference type="ARBA" id="ARBA00023015"/>
    </source>
</evidence>
<reference evidence="7" key="1">
    <citation type="journal article" date="2019" name="Int. J. Syst. Evol. Microbiol.">
        <title>The Global Catalogue of Microorganisms (GCM) 10K type strain sequencing project: providing services to taxonomists for standard genome sequencing and annotation.</title>
        <authorList>
            <consortium name="The Broad Institute Genomics Platform"/>
            <consortium name="The Broad Institute Genome Sequencing Center for Infectious Disease"/>
            <person name="Wu L."/>
            <person name="Ma J."/>
        </authorList>
    </citation>
    <scope>NUCLEOTIDE SEQUENCE [LARGE SCALE GENOMIC DNA]</scope>
    <source>
        <strain evidence="7">JCM 31486</strain>
    </source>
</reference>